<keyword evidence="1" id="KW-0812">Transmembrane</keyword>
<accession>A0A378K7M9</accession>
<gene>
    <name evidence="2" type="ORF">NCTC12000_02555</name>
</gene>
<dbReference type="RefSeq" id="WP_027219200.1">
    <property type="nucleotide sequence ID" value="NZ_CAXYJC010000002.1"/>
</dbReference>
<organism evidence="2 3">
    <name type="scientific">Legionella pneumophila</name>
    <dbReference type="NCBI Taxonomy" id="446"/>
    <lineage>
        <taxon>Bacteria</taxon>
        <taxon>Pseudomonadati</taxon>
        <taxon>Pseudomonadota</taxon>
        <taxon>Gammaproteobacteria</taxon>
        <taxon>Legionellales</taxon>
        <taxon>Legionellaceae</taxon>
        <taxon>Legionella</taxon>
    </lineage>
</organism>
<protein>
    <submittedName>
        <fullName evidence="2">Uncharacterized protein</fullName>
    </submittedName>
</protein>
<reference evidence="2 3" key="1">
    <citation type="submission" date="2018-06" db="EMBL/GenBank/DDBJ databases">
        <authorList>
            <consortium name="Pathogen Informatics"/>
            <person name="Doyle S."/>
        </authorList>
    </citation>
    <scope>NUCLEOTIDE SEQUENCE [LARGE SCALE GENOMIC DNA]</scope>
    <source>
        <strain evidence="2 3">NCTC12000</strain>
    </source>
</reference>
<keyword evidence="1" id="KW-0472">Membrane</keyword>
<evidence type="ECO:0000256" key="1">
    <source>
        <dbReference type="SAM" id="Phobius"/>
    </source>
</evidence>
<feature type="transmembrane region" description="Helical" evidence="1">
    <location>
        <begin position="20"/>
        <end position="37"/>
    </location>
</feature>
<dbReference type="EMBL" id="UGOL01000001">
    <property type="protein sequence ID" value="STX80539.1"/>
    <property type="molecule type" value="Genomic_DNA"/>
</dbReference>
<evidence type="ECO:0000313" key="3">
    <source>
        <dbReference type="Proteomes" id="UP000254631"/>
    </source>
</evidence>
<name>A0A378K7M9_LEGPN</name>
<keyword evidence="1" id="KW-1133">Transmembrane helix</keyword>
<proteinExistence type="predicted"/>
<evidence type="ECO:0000313" key="2">
    <source>
        <dbReference type="EMBL" id="STX80539.1"/>
    </source>
</evidence>
<dbReference type="AlphaFoldDB" id="A0A378K7M9"/>
<sequence>MNWLTHLNNLINHLINLINPTWPQTTIILLLIFIFKFKNNIARLLDRINKVSKEGISFDPSEEQVVPPSTVDEINTRNHRFSQSYSFTTVAEAIPGITEYINKLTSDDAQKIEILTKEYAETFFCLRCQAVYNSIFGSQIYLLKILNSHKPHGLNKNRVNDYFRDITQKYSDFFETWTFEMYLNFLKQSILITTNEDNFCITEFGVDFLVWLQRTGFTENKLL</sequence>
<dbReference type="Proteomes" id="UP000254631">
    <property type="component" value="Unassembled WGS sequence"/>
</dbReference>